<feature type="transmembrane region" description="Helical" evidence="1">
    <location>
        <begin position="87"/>
        <end position="112"/>
    </location>
</feature>
<comment type="caution">
    <text evidence="2">The sequence shown here is derived from an EMBL/GenBank/DDBJ whole genome shotgun (WGS) entry which is preliminary data.</text>
</comment>
<dbReference type="VEuPathDB" id="MicrosporidiaDB:TUBRATIS_11110"/>
<dbReference type="EMBL" id="RCSS01000234">
    <property type="protein sequence ID" value="RVD92387.1"/>
    <property type="molecule type" value="Genomic_DNA"/>
</dbReference>
<keyword evidence="3" id="KW-1185">Reference proteome</keyword>
<organism evidence="2 3">
    <name type="scientific">Tubulinosema ratisbonensis</name>
    <dbReference type="NCBI Taxonomy" id="291195"/>
    <lineage>
        <taxon>Eukaryota</taxon>
        <taxon>Fungi</taxon>
        <taxon>Fungi incertae sedis</taxon>
        <taxon>Microsporidia</taxon>
        <taxon>Tubulinosematoidea</taxon>
        <taxon>Tubulinosematidae</taxon>
        <taxon>Tubulinosema</taxon>
    </lineage>
</organism>
<evidence type="ECO:0000313" key="3">
    <source>
        <dbReference type="Proteomes" id="UP000282876"/>
    </source>
</evidence>
<dbReference type="AlphaFoldDB" id="A0A437AMY5"/>
<keyword evidence="1" id="KW-0472">Membrane</keyword>
<feature type="transmembrane region" description="Helical" evidence="1">
    <location>
        <begin position="33"/>
        <end position="51"/>
    </location>
</feature>
<proteinExistence type="predicted"/>
<accession>A0A437AMY5</accession>
<gene>
    <name evidence="2" type="ORF">TUBRATIS_11110</name>
</gene>
<feature type="transmembrane region" description="Helical" evidence="1">
    <location>
        <begin position="57"/>
        <end position="75"/>
    </location>
</feature>
<keyword evidence="1" id="KW-1133">Transmembrane helix</keyword>
<sequence>MNINDLETQTDTYPKKTQLRTTFKLTFFNFSKVYLLLDFCLVYMILVYVFSKMFYYLDFYVTFLIMNFVFFLFTVKQWYIKRRVSNILQIFVVAFRSFLCLLIIFSIIVMTIIEVYNCIVSICCIDYENQYILILIQSIFSLFSISFATFYFFYFNDQECNLSDEIKIRCFLNNLNIIFLVNVVVFLNFYAEFEVYSMFLISLFILVIIDVLIPILLLT</sequence>
<dbReference type="Proteomes" id="UP000282876">
    <property type="component" value="Unassembled WGS sequence"/>
</dbReference>
<keyword evidence="1" id="KW-0812">Transmembrane</keyword>
<evidence type="ECO:0000256" key="1">
    <source>
        <dbReference type="SAM" id="Phobius"/>
    </source>
</evidence>
<evidence type="ECO:0008006" key="4">
    <source>
        <dbReference type="Google" id="ProtNLM"/>
    </source>
</evidence>
<protein>
    <recommendedName>
        <fullName evidence="4">Transmembrane protein</fullName>
    </recommendedName>
</protein>
<feature type="transmembrane region" description="Helical" evidence="1">
    <location>
        <begin position="132"/>
        <end position="154"/>
    </location>
</feature>
<feature type="transmembrane region" description="Helical" evidence="1">
    <location>
        <begin position="175"/>
        <end position="191"/>
    </location>
</feature>
<evidence type="ECO:0000313" key="2">
    <source>
        <dbReference type="EMBL" id="RVD92387.1"/>
    </source>
</evidence>
<name>A0A437AMY5_9MICR</name>
<feature type="transmembrane region" description="Helical" evidence="1">
    <location>
        <begin position="197"/>
        <end position="218"/>
    </location>
</feature>
<reference evidence="2 3" key="1">
    <citation type="submission" date="2018-10" db="EMBL/GenBank/DDBJ databases">
        <title>Draft genome sequence of the microsporidian Tubulinosema ratisbonensis.</title>
        <authorList>
            <person name="Polonais V."/>
            <person name="Peyretaillade E."/>
            <person name="Niehus S."/>
            <person name="Wawrzyniak I."/>
            <person name="Franchet A."/>
            <person name="Gaspin C."/>
            <person name="Reichstadt M."/>
            <person name="Belser C."/>
            <person name="Labadie K."/>
            <person name="Delbac F."/>
            <person name="Ferrandon D."/>
        </authorList>
    </citation>
    <scope>NUCLEOTIDE SEQUENCE [LARGE SCALE GENOMIC DNA]</scope>
    <source>
        <strain evidence="2 3">Franzen</strain>
    </source>
</reference>